<sequence length="170" mass="17739">MRLSRNVRKLMLFVHTAASVGWFGGAAVLLILLSGVVTGDLRPESAYPAAERVGAVLVVPLSLLSLGSGLCLAVGTHWGLFRHAWVAVKLVTTAAMATLVLLVLTPELRVAAEAGATLPVDEQGGLMIGPSVSCTLLLINVALSVYRPGRSRAARQAGKVRSRAALRPPA</sequence>
<feature type="transmembrane region" description="Helical" evidence="1">
    <location>
        <begin position="53"/>
        <end position="74"/>
    </location>
</feature>
<organism evidence="2 3">
    <name type="scientific">Phytoactinopolyspora halotolerans</name>
    <dbReference type="NCBI Taxonomy" id="1981512"/>
    <lineage>
        <taxon>Bacteria</taxon>
        <taxon>Bacillati</taxon>
        <taxon>Actinomycetota</taxon>
        <taxon>Actinomycetes</taxon>
        <taxon>Jiangellales</taxon>
        <taxon>Jiangellaceae</taxon>
        <taxon>Phytoactinopolyspora</taxon>
    </lineage>
</organism>
<reference evidence="2 3" key="1">
    <citation type="submission" date="2020-02" db="EMBL/GenBank/DDBJ databases">
        <authorList>
            <person name="Li X.-J."/>
            <person name="Han X.-M."/>
        </authorList>
    </citation>
    <scope>NUCLEOTIDE SEQUENCE [LARGE SCALE GENOMIC DNA]</scope>
    <source>
        <strain evidence="2 3">CCTCC AB 2017055</strain>
    </source>
</reference>
<evidence type="ECO:0000313" key="2">
    <source>
        <dbReference type="EMBL" id="NED99900.1"/>
    </source>
</evidence>
<name>A0A6L9S582_9ACTN</name>
<keyword evidence="1" id="KW-0812">Transmembrane</keyword>
<dbReference type="RefSeq" id="WP_163734697.1">
    <property type="nucleotide sequence ID" value="NZ_JAAGOA010000004.1"/>
</dbReference>
<gene>
    <name evidence="2" type="ORF">G1H10_06935</name>
</gene>
<keyword evidence="1" id="KW-0472">Membrane</keyword>
<feature type="transmembrane region" description="Helical" evidence="1">
    <location>
        <begin position="86"/>
        <end position="105"/>
    </location>
</feature>
<feature type="transmembrane region" description="Helical" evidence="1">
    <location>
        <begin position="125"/>
        <end position="146"/>
    </location>
</feature>
<keyword evidence="1" id="KW-1133">Transmembrane helix</keyword>
<accession>A0A6L9S582</accession>
<dbReference type="EMBL" id="JAAGOA010000004">
    <property type="protein sequence ID" value="NED99900.1"/>
    <property type="molecule type" value="Genomic_DNA"/>
</dbReference>
<keyword evidence="3" id="KW-1185">Reference proteome</keyword>
<evidence type="ECO:0000313" key="3">
    <source>
        <dbReference type="Proteomes" id="UP000475214"/>
    </source>
</evidence>
<feature type="transmembrane region" description="Helical" evidence="1">
    <location>
        <begin position="12"/>
        <end position="33"/>
    </location>
</feature>
<dbReference type="AlphaFoldDB" id="A0A6L9S582"/>
<evidence type="ECO:0000256" key="1">
    <source>
        <dbReference type="SAM" id="Phobius"/>
    </source>
</evidence>
<proteinExistence type="predicted"/>
<comment type="caution">
    <text evidence="2">The sequence shown here is derived from an EMBL/GenBank/DDBJ whole genome shotgun (WGS) entry which is preliminary data.</text>
</comment>
<dbReference type="Proteomes" id="UP000475214">
    <property type="component" value="Unassembled WGS sequence"/>
</dbReference>
<protein>
    <submittedName>
        <fullName evidence="2">DUF2269 domain-containing protein</fullName>
    </submittedName>
</protein>